<dbReference type="PANTHER" id="PTHR13379:SF0">
    <property type="entry name" value="UPF0415 PROTEIN C7ORF25"/>
    <property type="match status" value="1"/>
</dbReference>
<feature type="region of interest" description="Disordered" evidence="1">
    <location>
        <begin position="176"/>
        <end position="197"/>
    </location>
</feature>
<proteinExistence type="predicted"/>
<organism evidence="3 4">
    <name type="scientific">Lojkania enalia</name>
    <dbReference type="NCBI Taxonomy" id="147567"/>
    <lineage>
        <taxon>Eukaryota</taxon>
        <taxon>Fungi</taxon>
        <taxon>Dikarya</taxon>
        <taxon>Ascomycota</taxon>
        <taxon>Pezizomycotina</taxon>
        <taxon>Dothideomycetes</taxon>
        <taxon>Pleosporomycetidae</taxon>
        <taxon>Pleosporales</taxon>
        <taxon>Pleosporales incertae sedis</taxon>
        <taxon>Lojkania</taxon>
    </lineage>
</organism>
<dbReference type="Pfam" id="PF07000">
    <property type="entry name" value="DUF1308"/>
    <property type="match status" value="1"/>
</dbReference>
<evidence type="ECO:0000259" key="2">
    <source>
        <dbReference type="Pfam" id="PF07000"/>
    </source>
</evidence>
<accession>A0A9P4K9U9</accession>
<dbReference type="Proteomes" id="UP000800093">
    <property type="component" value="Unassembled WGS sequence"/>
</dbReference>
<dbReference type="PANTHER" id="PTHR13379">
    <property type="entry name" value="UNCHARACTERIZED DUF1308"/>
    <property type="match status" value="1"/>
</dbReference>
<sequence length="492" mass="54821">MELDPNSQAIELKDTLQDLLRRCKILDEEVRTYISAVEAHQKLNRSANRVEYRNMRMTFKQELAFAKKLASSYISEEKARNHISSSNIVYLETLWNAAKRSSGLLAFRKYFFWNRQQEGVPAAYSGLSVAKGAQVKGKSSALVDIVAEDGAEWIRVSTISHKRLLFDLAKLGWQNDSDNEDDMPDAQTSNWEDDDDSDQVDIVKNARDLARAARANPIRGRPPQVRMVFTRIHPGETKEIDVVIAKIRATGAIVQCANELPPPPALSDVLPKLLVDGSRTLSSILNIDCTILLALVSDISHSNCPILDWYPKEVKLQIKEEAEEKLLPTHLYPAIGARPMVCTQEAANQMNLIVDTLATDTEKTRANILLAQNDHQATPPENLKSIWANMSDYPVPEGFQLPIRVVASNIDQAMLRLPRAAEKIGSEIGALNQAIFFYGWAEGLTTLSANRTRAAQIEHMINAHGLEDGEAGPHIWLCGESRSLIAKKGRRG</sequence>
<dbReference type="AlphaFoldDB" id="A0A9P4K9U9"/>
<evidence type="ECO:0000256" key="1">
    <source>
        <dbReference type="SAM" id="MobiDB-lite"/>
    </source>
</evidence>
<reference evidence="4" key="1">
    <citation type="journal article" date="2020" name="Stud. Mycol.">
        <title>101 Dothideomycetes genomes: A test case for predicting lifestyles and emergence of pathogens.</title>
        <authorList>
            <person name="Haridas S."/>
            <person name="Albert R."/>
            <person name="Binder M."/>
            <person name="Bloem J."/>
            <person name="LaButti K."/>
            <person name="Salamov A."/>
            <person name="Andreopoulos B."/>
            <person name="Baker S."/>
            <person name="Barry K."/>
            <person name="Bills G."/>
            <person name="Bluhm B."/>
            <person name="Cannon C."/>
            <person name="Castanera R."/>
            <person name="Culley D."/>
            <person name="Daum C."/>
            <person name="Ezra D."/>
            <person name="Gonzalez J."/>
            <person name="Henrissat B."/>
            <person name="Kuo A."/>
            <person name="Liang C."/>
            <person name="Lipzen A."/>
            <person name="Lutzoni F."/>
            <person name="Magnuson J."/>
            <person name="Mondo S."/>
            <person name="Nolan M."/>
            <person name="Ohm R."/>
            <person name="Pangilinan J."/>
            <person name="Park H.-J."/>
            <person name="Ramirez L."/>
            <person name="Alfaro M."/>
            <person name="Sun H."/>
            <person name="Tritt A."/>
            <person name="Yoshinaga Y."/>
            <person name="Zwiers L.-H."/>
            <person name="Turgeon B."/>
            <person name="Goodwin S."/>
            <person name="Spatafora J."/>
            <person name="Crous P."/>
            <person name="Grigoriev I."/>
        </authorList>
    </citation>
    <scope>NUCLEOTIDE SEQUENCE [LARGE SCALE GENOMIC DNA]</scope>
    <source>
        <strain evidence="4">CBS 304.66</strain>
    </source>
</reference>
<dbReference type="EMBL" id="ML986613">
    <property type="protein sequence ID" value="KAF2264751.1"/>
    <property type="molecule type" value="Genomic_DNA"/>
</dbReference>
<name>A0A9P4K9U9_9PLEO</name>
<protein>
    <recommendedName>
        <fullName evidence="2">DUF1308 domain-containing protein</fullName>
    </recommendedName>
</protein>
<gene>
    <name evidence="3" type="ORF">CC78DRAFT_553304</name>
</gene>
<keyword evidence="4" id="KW-1185">Reference proteome</keyword>
<dbReference type="InterPro" id="IPR010733">
    <property type="entry name" value="DUF1308"/>
</dbReference>
<evidence type="ECO:0000313" key="3">
    <source>
        <dbReference type="EMBL" id="KAF2264751.1"/>
    </source>
</evidence>
<feature type="domain" description="DUF1308" evidence="2">
    <location>
        <begin position="285"/>
        <end position="372"/>
    </location>
</feature>
<evidence type="ECO:0000313" key="4">
    <source>
        <dbReference type="Proteomes" id="UP000800093"/>
    </source>
</evidence>
<comment type="caution">
    <text evidence="3">The sequence shown here is derived from an EMBL/GenBank/DDBJ whole genome shotgun (WGS) entry which is preliminary data.</text>
</comment>
<dbReference type="OrthoDB" id="441890at2759"/>